<gene>
    <name evidence="6" type="ORF">GCM10011574_05600</name>
</gene>
<sequence length="487" mass="52017">MDTYMRSISVITYPNLYVGGQWVAPATADVLEVRSPHDRSLVGTAPHAAPADVDRAVAAARRAFDEGPWPRMSPQERSAVVERFSKLYAVRAEEFAALVTSENGSPLWFTRWTHLQSLPEMTEAYVRAAAALGWEEQVGAVGDATTRLRREPVGVVAAVIPWNAPHQSALVKLVPALLAGCTVILKASPETALDALALAEVFDEAGLPEGVVSILPAGRETSEYLVAHPGVDKIAFTGSTAAGRRIASIAGEQLKRVSLELGGKSASIILEDADLTAVVAGLRALSLGNNAENCVAHTRILAPRSRYEEVVAALAAMMEDVRVGDPSDPETFIGPMVRADQQQRVRSYIELGVAEGARMVTGGLETPDGLEGGYYVRPTLFADVDSDMRIAREEIFGPVLVVIPFDDEDDAVRIANDSEYGLGGGVWAADREHGIEVARRIRTGWMTVNGAAPTYDGAFGGYKSSGIGREFGAAGLAQYIEYKTIAA</sequence>
<evidence type="ECO:0000259" key="5">
    <source>
        <dbReference type="Pfam" id="PF00171"/>
    </source>
</evidence>
<name>A0A8H9H047_9ACTN</name>
<reference evidence="6" key="2">
    <citation type="submission" date="2020-09" db="EMBL/GenBank/DDBJ databases">
        <authorList>
            <person name="Sun Q."/>
            <person name="Zhou Y."/>
        </authorList>
    </citation>
    <scope>NUCLEOTIDE SEQUENCE</scope>
    <source>
        <strain evidence="6">CGMCC 4.7138</strain>
    </source>
</reference>
<dbReference type="InterPro" id="IPR016162">
    <property type="entry name" value="Ald_DH_N"/>
</dbReference>
<dbReference type="SUPFAM" id="SSF53720">
    <property type="entry name" value="ALDH-like"/>
    <property type="match status" value="1"/>
</dbReference>
<dbReference type="AlphaFoldDB" id="A0A8H9H047"/>
<dbReference type="Pfam" id="PF00171">
    <property type="entry name" value="Aldedh"/>
    <property type="match status" value="1"/>
</dbReference>
<keyword evidence="2 4" id="KW-0560">Oxidoreductase</keyword>
<dbReference type="FunFam" id="3.40.605.10:FF:000007">
    <property type="entry name" value="NAD/NADP-dependent betaine aldehyde dehydrogenase"/>
    <property type="match status" value="1"/>
</dbReference>
<dbReference type="Gene3D" id="3.40.309.10">
    <property type="entry name" value="Aldehyde Dehydrogenase, Chain A, domain 2"/>
    <property type="match status" value="1"/>
</dbReference>
<dbReference type="CDD" id="cd07139">
    <property type="entry name" value="ALDH_AldA-Rv0768"/>
    <property type="match status" value="1"/>
</dbReference>
<dbReference type="InterPro" id="IPR016161">
    <property type="entry name" value="Ald_DH/histidinol_DH"/>
</dbReference>
<dbReference type="Gene3D" id="3.40.605.10">
    <property type="entry name" value="Aldehyde Dehydrogenase, Chain A, domain 1"/>
    <property type="match status" value="1"/>
</dbReference>
<evidence type="ECO:0000256" key="2">
    <source>
        <dbReference type="ARBA" id="ARBA00023002"/>
    </source>
</evidence>
<evidence type="ECO:0000256" key="4">
    <source>
        <dbReference type="RuleBase" id="RU003345"/>
    </source>
</evidence>
<dbReference type="PROSITE" id="PS00687">
    <property type="entry name" value="ALDEHYDE_DEHYDR_GLU"/>
    <property type="match status" value="1"/>
</dbReference>
<evidence type="ECO:0000313" key="6">
    <source>
        <dbReference type="EMBL" id="GGN99686.1"/>
    </source>
</evidence>
<feature type="active site" evidence="3">
    <location>
        <position position="260"/>
    </location>
</feature>
<dbReference type="InterPro" id="IPR029510">
    <property type="entry name" value="Ald_DH_CS_GLU"/>
</dbReference>
<organism evidence="6 7">
    <name type="scientific">Microbispora bryophytorum</name>
    <dbReference type="NCBI Taxonomy" id="1460882"/>
    <lineage>
        <taxon>Bacteria</taxon>
        <taxon>Bacillati</taxon>
        <taxon>Actinomycetota</taxon>
        <taxon>Actinomycetes</taxon>
        <taxon>Streptosporangiales</taxon>
        <taxon>Streptosporangiaceae</taxon>
        <taxon>Microbispora</taxon>
    </lineage>
</organism>
<dbReference type="GO" id="GO:0016620">
    <property type="term" value="F:oxidoreductase activity, acting on the aldehyde or oxo group of donors, NAD or NADP as acceptor"/>
    <property type="evidence" value="ECO:0007669"/>
    <property type="project" value="InterPro"/>
</dbReference>
<dbReference type="PANTHER" id="PTHR42804:SF1">
    <property type="entry name" value="ALDEHYDE DEHYDROGENASE-RELATED"/>
    <property type="match status" value="1"/>
</dbReference>
<feature type="domain" description="Aldehyde dehydrogenase" evidence="5">
    <location>
        <begin position="22"/>
        <end position="485"/>
    </location>
</feature>
<dbReference type="InterPro" id="IPR016163">
    <property type="entry name" value="Ald_DH_C"/>
</dbReference>
<evidence type="ECO:0000256" key="3">
    <source>
        <dbReference type="PROSITE-ProRule" id="PRU10007"/>
    </source>
</evidence>
<evidence type="ECO:0000256" key="1">
    <source>
        <dbReference type="ARBA" id="ARBA00009986"/>
    </source>
</evidence>
<comment type="caution">
    <text evidence="6">The sequence shown here is derived from an EMBL/GenBank/DDBJ whole genome shotgun (WGS) entry which is preliminary data.</text>
</comment>
<protein>
    <submittedName>
        <fullName evidence="6">Aldehyde dehydrogenase</fullName>
    </submittedName>
</protein>
<dbReference type="Proteomes" id="UP000653480">
    <property type="component" value="Unassembled WGS sequence"/>
</dbReference>
<dbReference type="EMBL" id="BMMN01000001">
    <property type="protein sequence ID" value="GGN99686.1"/>
    <property type="molecule type" value="Genomic_DNA"/>
</dbReference>
<keyword evidence="7" id="KW-1185">Reference proteome</keyword>
<proteinExistence type="inferred from homology"/>
<reference evidence="6" key="1">
    <citation type="journal article" date="2014" name="Int. J. Syst. Evol. Microbiol.">
        <title>Complete genome sequence of Corynebacterium casei LMG S-19264T (=DSM 44701T), isolated from a smear-ripened cheese.</title>
        <authorList>
            <consortium name="US DOE Joint Genome Institute (JGI-PGF)"/>
            <person name="Walter F."/>
            <person name="Albersmeier A."/>
            <person name="Kalinowski J."/>
            <person name="Ruckert C."/>
        </authorList>
    </citation>
    <scope>NUCLEOTIDE SEQUENCE</scope>
    <source>
        <strain evidence="6">CGMCC 4.7138</strain>
    </source>
</reference>
<evidence type="ECO:0000313" key="7">
    <source>
        <dbReference type="Proteomes" id="UP000653480"/>
    </source>
</evidence>
<dbReference type="PANTHER" id="PTHR42804">
    <property type="entry name" value="ALDEHYDE DEHYDROGENASE"/>
    <property type="match status" value="1"/>
</dbReference>
<comment type="similarity">
    <text evidence="1 4">Belongs to the aldehyde dehydrogenase family.</text>
</comment>
<dbReference type="InterPro" id="IPR015590">
    <property type="entry name" value="Aldehyde_DH_dom"/>
</dbReference>
<accession>A0A8H9H047</accession>